<feature type="transmembrane region" description="Helical" evidence="6">
    <location>
        <begin position="78"/>
        <end position="100"/>
    </location>
</feature>
<evidence type="ECO:0000256" key="4">
    <source>
        <dbReference type="ARBA" id="ARBA00022989"/>
    </source>
</evidence>
<evidence type="ECO:0000256" key="3">
    <source>
        <dbReference type="ARBA" id="ARBA00022692"/>
    </source>
</evidence>
<comment type="caution">
    <text evidence="7">The sequence shown here is derived from an EMBL/GenBank/DDBJ whole genome shotgun (WGS) entry which is preliminary data.</text>
</comment>
<evidence type="ECO:0000256" key="5">
    <source>
        <dbReference type="ARBA" id="ARBA00023136"/>
    </source>
</evidence>
<gene>
    <name evidence="7" type="ORF">BWR60_14260</name>
</gene>
<evidence type="ECO:0000256" key="6">
    <source>
        <dbReference type="SAM" id="Phobius"/>
    </source>
</evidence>
<protein>
    <recommendedName>
        <fullName evidence="9">AI-2E family transporter</fullName>
    </recommendedName>
</protein>
<accession>A0A211ZMM6</accession>
<keyword evidence="5 6" id="KW-0472">Membrane</keyword>
<evidence type="ECO:0000256" key="1">
    <source>
        <dbReference type="ARBA" id="ARBA00004141"/>
    </source>
</evidence>
<dbReference type="InterPro" id="IPR002549">
    <property type="entry name" value="AI-2E-like"/>
</dbReference>
<evidence type="ECO:0000313" key="7">
    <source>
        <dbReference type="EMBL" id="OWJ66500.1"/>
    </source>
</evidence>
<dbReference type="Proteomes" id="UP000196655">
    <property type="component" value="Unassembled WGS sequence"/>
</dbReference>
<evidence type="ECO:0000256" key="2">
    <source>
        <dbReference type="ARBA" id="ARBA00009773"/>
    </source>
</evidence>
<dbReference type="AlphaFoldDB" id="A0A211ZMM6"/>
<dbReference type="EMBL" id="NHON01000023">
    <property type="protein sequence ID" value="OWJ66500.1"/>
    <property type="molecule type" value="Genomic_DNA"/>
</dbReference>
<feature type="transmembrane region" description="Helical" evidence="6">
    <location>
        <begin position="171"/>
        <end position="188"/>
    </location>
</feature>
<name>A0A211ZMM6_9PROT</name>
<evidence type="ECO:0000313" key="8">
    <source>
        <dbReference type="Proteomes" id="UP000196655"/>
    </source>
</evidence>
<dbReference type="Pfam" id="PF01594">
    <property type="entry name" value="AI-2E_transport"/>
    <property type="match status" value="1"/>
</dbReference>
<feature type="transmembrane region" description="Helical" evidence="6">
    <location>
        <begin position="224"/>
        <end position="245"/>
    </location>
</feature>
<dbReference type="STRING" id="1122125.GCA_000423185_02154"/>
<dbReference type="OrthoDB" id="8113193at2"/>
<feature type="transmembrane region" description="Helical" evidence="6">
    <location>
        <begin position="34"/>
        <end position="58"/>
    </location>
</feature>
<organism evidence="7 8">
    <name type="scientific">Inquilinus limosus</name>
    <dbReference type="NCBI Taxonomy" id="171674"/>
    <lineage>
        <taxon>Bacteria</taxon>
        <taxon>Pseudomonadati</taxon>
        <taxon>Pseudomonadota</taxon>
        <taxon>Alphaproteobacteria</taxon>
        <taxon>Rhodospirillales</taxon>
        <taxon>Rhodospirillaceae</taxon>
        <taxon>Inquilinus</taxon>
    </lineage>
</organism>
<comment type="similarity">
    <text evidence="2">Belongs to the autoinducer-2 exporter (AI-2E) (TC 2.A.86) family.</text>
</comment>
<keyword evidence="3 6" id="KW-0812">Transmembrane</keyword>
<keyword evidence="8" id="KW-1185">Reference proteome</keyword>
<reference evidence="8" key="1">
    <citation type="submission" date="2017-05" db="EMBL/GenBank/DDBJ databases">
        <authorList>
            <person name="Macchi M."/>
            <person name="Festa S."/>
            <person name="Coppotelli B.M."/>
            <person name="Morelli I.S."/>
        </authorList>
    </citation>
    <scope>NUCLEOTIDE SEQUENCE [LARGE SCALE GENOMIC DNA]</scope>
    <source>
        <strain evidence="8">I</strain>
    </source>
</reference>
<sequence length="356" mass="38269">MNFQPGRSEESAAVVPAAPGPSLRERRIEISAQILAGLALLGTLWFGLLAALLAGLLIHELVHVVAPAFRRFGFLPNIGRIIALGLLTAVISLALVFGAIELISFLTDRPQGLVAVMRKMAEAVEQASQQLPPWIVAYIPNSGQDLDTMIAQSLRDHARDLLRITTDVGRILVHIIIGLVIGGMIAIADLTEKPGRGPLARALGERARLLALSFRRVVFAQVRISAFNTVLTAIYLVGVLPAFGIHLPLTKTMIVVTFVVGLLPVIGNLISNTVIVVISLSLSVYVAAASLAFLIIIHKLEYFINAKIVGTQIHARAWEILIAMLLMEAAFGVPGVIAAPVFYAYLKAELGRSKLI</sequence>
<keyword evidence="4 6" id="KW-1133">Transmembrane helix</keyword>
<proteinExistence type="inferred from homology"/>
<feature type="transmembrane region" description="Helical" evidence="6">
    <location>
        <begin position="252"/>
        <end position="270"/>
    </location>
</feature>
<feature type="transmembrane region" description="Helical" evidence="6">
    <location>
        <begin position="276"/>
        <end position="297"/>
    </location>
</feature>
<dbReference type="GO" id="GO:0016020">
    <property type="term" value="C:membrane"/>
    <property type="evidence" value="ECO:0007669"/>
    <property type="project" value="UniProtKB-SubCell"/>
</dbReference>
<feature type="transmembrane region" description="Helical" evidence="6">
    <location>
        <begin position="318"/>
        <end position="346"/>
    </location>
</feature>
<evidence type="ECO:0008006" key="9">
    <source>
        <dbReference type="Google" id="ProtNLM"/>
    </source>
</evidence>
<comment type="subcellular location">
    <subcellularLocation>
        <location evidence="1">Membrane</location>
        <topology evidence="1">Multi-pass membrane protein</topology>
    </subcellularLocation>
</comment>